<dbReference type="EMBL" id="VSSQ01021522">
    <property type="protein sequence ID" value="MPM67156.1"/>
    <property type="molecule type" value="Genomic_DNA"/>
</dbReference>
<organism evidence="1">
    <name type="scientific">bioreactor metagenome</name>
    <dbReference type="NCBI Taxonomy" id="1076179"/>
    <lineage>
        <taxon>unclassified sequences</taxon>
        <taxon>metagenomes</taxon>
        <taxon>ecological metagenomes</taxon>
    </lineage>
</organism>
<proteinExistence type="predicted"/>
<dbReference type="AlphaFoldDB" id="A0A645BP56"/>
<accession>A0A645BP56</accession>
<evidence type="ECO:0000313" key="1">
    <source>
        <dbReference type="EMBL" id="MPM67156.1"/>
    </source>
</evidence>
<protein>
    <submittedName>
        <fullName evidence="1">Uncharacterized protein</fullName>
    </submittedName>
</protein>
<sequence>MGCPRNFSGVGAVVALFAEQLVPGQYDLLLFLYGAFLLRLPDFLLCHRVPPQWYGVVSIIYPVGGPVNKCETYFVFVDITK</sequence>
<reference evidence="1" key="1">
    <citation type="submission" date="2019-08" db="EMBL/GenBank/DDBJ databases">
        <authorList>
            <person name="Kucharzyk K."/>
            <person name="Murdoch R.W."/>
            <person name="Higgins S."/>
            <person name="Loffler F."/>
        </authorList>
    </citation>
    <scope>NUCLEOTIDE SEQUENCE</scope>
</reference>
<gene>
    <name evidence="1" type="ORF">SDC9_114073</name>
</gene>
<name>A0A645BP56_9ZZZZ</name>
<comment type="caution">
    <text evidence="1">The sequence shown here is derived from an EMBL/GenBank/DDBJ whole genome shotgun (WGS) entry which is preliminary data.</text>
</comment>